<dbReference type="EMBL" id="JARXRM010000011">
    <property type="protein sequence ID" value="MDH5821793.1"/>
    <property type="molecule type" value="Genomic_DNA"/>
</dbReference>
<gene>
    <name evidence="3" type="ORF">QFW77_02120</name>
</gene>
<evidence type="ECO:0000256" key="2">
    <source>
        <dbReference type="SAM" id="SignalP"/>
    </source>
</evidence>
<evidence type="ECO:0000313" key="3">
    <source>
        <dbReference type="EMBL" id="MDH5821793.1"/>
    </source>
</evidence>
<comment type="caution">
    <text evidence="3">The sequence shown here is derived from an EMBL/GenBank/DDBJ whole genome shotgun (WGS) entry which is preliminary data.</text>
</comment>
<proteinExistence type="predicted"/>
<keyword evidence="2" id="KW-0732">Signal</keyword>
<protein>
    <recommendedName>
        <fullName evidence="5">Secreted protein</fullName>
    </recommendedName>
</protein>
<dbReference type="Proteomes" id="UP001156940">
    <property type="component" value="Unassembled WGS sequence"/>
</dbReference>
<feature type="region of interest" description="Disordered" evidence="1">
    <location>
        <begin position="143"/>
        <end position="191"/>
    </location>
</feature>
<evidence type="ECO:0008006" key="5">
    <source>
        <dbReference type="Google" id="ProtNLM"/>
    </source>
</evidence>
<accession>A0ABT6J4P3</accession>
<keyword evidence="4" id="KW-1185">Reference proteome</keyword>
<dbReference type="RefSeq" id="WP_280572578.1">
    <property type="nucleotide sequence ID" value="NZ_JARXRM010000011.1"/>
</dbReference>
<feature type="chain" id="PRO_5045683086" description="Secreted protein" evidence="2">
    <location>
        <begin position="20"/>
        <end position="191"/>
    </location>
</feature>
<evidence type="ECO:0000256" key="1">
    <source>
        <dbReference type="SAM" id="MobiDB-lite"/>
    </source>
</evidence>
<feature type="compositionally biased region" description="Low complexity" evidence="1">
    <location>
        <begin position="161"/>
        <end position="185"/>
    </location>
</feature>
<name>A0ABT6J4P3_9GAMM</name>
<sequence length="191" mass="19815">MRAATTLLLLLALPMIGHASDCARPPATSSALRPTVLAPLSSELAAPSYRLGAQGGVLSHAYDEAQSVDQVLLRLRLEGCRNVASAMPAPTPVDPLDPSVYKPLTEHDNTPWRFDMSQNGRMMTADEFDAWMKARGVRVARGAPKPAAVALPAPPPAEGDAAVPPGTAEAAPAETAPAASEGTPEQPAPTP</sequence>
<reference evidence="3 4" key="1">
    <citation type="submission" date="2023-04" db="EMBL/GenBank/DDBJ databases">
        <title>Luteimonas endophyticus RD2P54.</title>
        <authorList>
            <person name="Sun J.-Q."/>
        </authorList>
    </citation>
    <scope>NUCLEOTIDE SEQUENCE [LARGE SCALE GENOMIC DNA]</scope>
    <source>
        <strain evidence="3 4">RD2P54</strain>
    </source>
</reference>
<evidence type="ECO:0000313" key="4">
    <source>
        <dbReference type="Proteomes" id="UP001156940"/>
    </source>
</evidence>
<organism evidence="3 4">
    <name type="scientific">Luteimonas endophytica</name>
    <dbReference type="NCBI Taxonomy" id="3042023"/>
    <lineage>
        <taxon>Bacteria</taxon>
        <taxon>Pseudomonadati</taxon>
        <taxon>Pseudomonadota</taxon>
        <taxon>Gammaproteobacteria</taxon>
        <taxon>Lysobacterales</taxon>
        <taxon>Lysobacteraceae</taxon>
        <taxon>Luteimonas</taxon>
    </lineage>
</organism>
<feature type="signal peptide" evidence="2">
    <location>
        <begin position="1"/>
        <end position="19"/>
    </location>
</feature>